<feature type="domain" description="Peptidase S49" evidence="6">
    <location>
        <begin position="147"/>
        <end position="296"/>
    </location>
</feature>
<keyword evidence="4" id="KW-0720">Serine protease</keyword>
<dbReference type="PANTHER" id="PTHR33209:SF1">
    <property type="entry name" value="PEPTIDASE S49 DOMAIN-CONTAINING PROTEIN"/>
    <property type="match status" value="1"/>
</dbReference>
<dbReference type="InterPro" id="IPR002142">
    <property type="entry name" value="Peptidase_S49"/>
</dbReference>
<evidence type="ECO:0000256" key="4">
    <source>
        <dbReference type="ARBA" id="ARBA00022825"/>
    </source>
</evidence>
<evidence type="ECO:0000313" key="8">
    <source>
        <dbReference type="Proteomes" id="UP000664144"/>
    </source>
</evidence>
<dbReference type="AlphaFoldDB" id="A0A939JB88"/>
<dbReference type="PANTHER" id="PTHR33209">
    <property type="entry name" value="PROTEASE 4"/>
    <property type="match status" value="1"/>
</dbReference>
<evidence type="ECO:0000256" key="2">
    <source>
        <dbReference type="ARBA" id="ARBA00022670"/>
    </source>
</evidence>
<evidence type="ECO:0000313" key="7">
    <source>
        <dbReference type="EMBL" id="MBO0360669.1"/>
    </source>
</evidence>
<protein>
    <submittedName>
        <fullName evidence="7">S49 family peptidase</fullName>
    </submittedName>
</protein>
<evidence type="ECO:0000256" key="1">
    <source>
        <dbReference type="ARBA" id="ARBA00008683"/>
    </source>
</evidence>
<evidence type="ECO:0000259" key="6">
    <source>
        <dbReference type="Pfam" id="PF01343"/>
    </source>
</evidence>
<dbReference type="InterPro" id="IPR029045">
    <property type="entry name" value="ClpP/crotonase-like_dom_sf"/>
</dbReference>
<organism evidence="7 8">
    <name type="scientific">Hymenobacter telluris</name>
    <dbReference type="NCBI Taxonomy" id="2816474"/>
    <lineage>
        <taxon>Bacteria</taxon>
        <taxon>Pseudomonadati</taxon>
        <taxon>Bacteroidota</taxon>
        <taxon>Cytophagia</taxon>
        <taxon>Cytophagales</taxon>
        <taxon>Hymenobacteraceae</taxon>
        <taxon>Hymenobacter</taxon>
    </lineage>
</organism>
<comment type="caution">
    <text evidence="7">The sequence shown here is derived from an EMBL/GenBank/DDBJ whole genome shotgun (WGS) entry which is preliminary data.</text>
</comment>
<evidence type="ECO:0000256" key="5">
    <source>
        <dbReference type="SAM" id="MobiDB-lite"/>
    </source>
</evidence>
<dbReference type="SUPFAM" id="SSF52096">
    <property type="entry name" value="ClpP/crotonase"/>
    <property type="match status" value="1"/>
</dbReference>
<keyword evidence="8" id="KW-1185">Reference proteome</keyword>
<feature type="region of interest" description="Disordered" evidence="5">
    <location>
        <begin position="426"/>
        <end position="488"/>
    </location>
</feature>
<dbReference type="GO" id="GO:0008236">
    <property type="term" value="F:serine-type peptidase activity"/>
    <property type="evidence" value="ECO:0007669"/>
    <property type="project" value="UniProtKB-KW"/>
</dbReference>
<accession>A0A939JB88</accession>
<dbReference type="Gene3D" id="3.90.226.10">
    <property type="entry name" value="2-enoyl-CoA Hydratase, Chain A, domain 1"/>
    <property type="match status" value="1"/>
</dbReference>
<gene>
    <name evidence="7" type="ORF">J0X19_22100</name>
</gene>
<name>A0A939JB88_9BACT</name>
<proteinExistence type="inferred from homology"/>
<dbReference type="Pfam" id="PF01343">
    <property type="entry name" value="Peptidase_S49"/>
    <property type="match status" value="1"/>
</dbReference>
<comment type="similarity">
    <text evidence="1">Belongs to the peptidase S49 family.</text>
</comment>
<dbReference type="Proteomes" id="UP000664144">
    <property type="component" value="Unassembled WGS sequence"/>
</dbReference>
<dbReference type="EMBL" id="JAFLQZ010000021">
    <property type="protein sequence ID" value="MBO0360669.1"/>
    <property type="molecule type" value="Genomic_DNA"/>
</dbReference>
<sequence length="488" mass="51252">MRVNALLFAVLNGYFLLEASAIQNYLPLAEQMREGKFRAADWMAAGVELEVAPPTKSFLAITPFAESGVLSYEGLDEVPAGSIAVYTIEGVMMEADTCWSLGTASLGQLIREADAHENIIAHVGRFNTPGGSTMGLESFAGIIAGTQKPFVSHATQMCSAGYWAGSGANAIVVNGRTAMIGSIGTMVSFRDYSKANARLGIEDHVINATASTNKNAAFSEAQKGNYKPIRAQLLDPLNEVFLSTVRENRAGKLDAQQEKELLSGMVYIGEANVSNGLADQMGSFEDAVALAQQLAEEAATSGGSAAKNATTSSNSTNTMSLFNKKTLTLGAAMVALVAKQTVSAEEAAAANTELEAANITGAKLITEAAFTDLEAKGARVDAAEKEATDAKAATKTATDELATVRQEASDSKASNEQLTKDLEAATKRAEDAEAEATRLGNLSGATPTFARKSAEKNDVEEEGDTKSTAQILADLPHNKALDNNPLFN</sequence>
<evidence type="ECO:0000256" key="3">
    <source>
        <dbReference type="ARBA" id="ARBA00022801"/>
    </source>
</evidence>
<reference evidence="7" key="1">
    <citation type="submission" date="2021-03" db="EMBL/GenBank/DDBJ databases">
        <authorList>
            <person name="Kim M.K."/>
        </authorList>
    </citation>
    <scope>NUCLEOTIDE SEQUENCE</scope>
    <source>
        <strain evidence="7">BT186</strain>
    </source>
</reference>
<dbReference type="GO" id="GO:0006508">
    <property type="term" value="P:proteolysis"/>
    <property type="evidence" value="ECO:0007669"/>
    <property type="project" value="UniProtKB-KW"/>
</dbReference>
<keyword evidence="3" id="KW-0378">Hydrolase</keyword>
<keyword evidence="2" id="KW-0645">Protease</keyword>